<proteinExistence type="predicted"/>
<feature type="region of interest" description="Disordered" evidence="1">
    <location>
        <begin position="300"/>
        <end position="562"/>
    </location>
</feature>
<protein>
    <recommendedName>
        <fullName evidence="4">ABC transporter domain-containing protein</fullName>
    </recommendedName>
</protein>
<feature type="domain" description="ABC transporter" evidence="4">
    <location>
        <begin position="1045"/>
        <end position="1334"/>
    </location>
</feature>
<feature type="compositionally biased region" description="Polar residues" evidence="1">
    <location>
        <begin position="77"/>
        <end position="118"/>
    </location>
</feature>
<keyword evidence="2" id="KW-0472">Membrane</keyword>
<feature type="compositionally biased region" description="Low complexity" evidence="1">
    <location>
        <begin position="460"/>
        <end position="474"/>
    </location>
</feature>
<dbReference type="GO" id="GO:0005524">
    <property type="term" value="F:ATP binding"/>
    <property type="evidence" value="ECO:0007669"/>
    <property type="project" value="InterPro"/>
</dbReference>
<evidence type="ECO:0000259" key="4">
    <source>
        <dbReference type="PROSITE" id="PS50893"/>
    </source>
</evidence>
<keyword evidence="2" id="KW-1133">Transmembrane helix</keyword>
<dbReference type="InterPro" id="IPR039421">
    <property type="entry name" value="Type_1_exporter"/>
</dbReference>
<evidence type="ECO:0000256" key="2">
    <source>
        <dbReference type="SAM" id="Phobius"/>
    </source>
</evidence>
<feature type="compositionally biased region" description="Acidic residues" evidence="1">
    <location>
        <begin position="404"/>
        <end position="419"/>
    </location>
</feature>
<dbReference type="GO" id="GO:0016887">
    <property type="term" value="F:ATP hydrolysis activity"/>
    <property type="evidence" value="ECO:0007669"/>
    <property type="project" value="InterPro"/>
</dbReference>
<evidence type="ECO:0000256" key="3">
    <source>
        <dbReference type="SAM" id="SignalP"/>
    </source>
</evidence>
<keyword evidence="2" id="KW-0812">Transmembrane</keyword>
<accession>A0AAD8XSK7</accession>
<gene>
    <name evidence="5" type="ORF">QTG54_016401</name>
</gene>
<feature type="signal peptide" evidence="3">
    <location>
        <begin position="1"/>
        <end position="24"/>
    </location>
</feature>
<dbReference type="InterPro" id="IPR027417">
    <property type="entry name" value="P-loop_NTPase"/>
</dbReference>
<evidence type="ECO:0000256" key="1">
    <source>
        <dbReference type="SAM" id="MobiDB-lite"/>
    </source>
</evidence>
<dbReference type="Proteomes" id="UP001224775">
    <property type="component" value="Unassembled WGS sequence"/>
</dbReference>
<feature type="compositionally biased region" description="Gly residues" evidence="1">
    <location>
        <begin position="339"/>
        <end position="348"/>
    </location>
</feature>
<feature type="compositionally biased region" description="Low complexity" evidence="1">
    <location>
        <begin position="420"/>
        <end position="432"/>
    </location>
</feature>
<feature type="region of interest" description="Disordered" evidence="1">
    <location>
        <begin position="26"/>
        <end position="257"/>
    </location>
</feature>
<feature type="compositionally biased region" description="Low complexity" evidence="1">
    <location>
        <begin position="152"/>
        <end position="243"/>
    </location>
</feature>
<keyword evidence="3" id="KW-0732">Signal</keyword>
<feature type="compositionally biased region" description="Gly residues" evidence="1">
    <location>
        <begin position="308"/>
        <end position="317"/>
    </location>
</feature>
<dbReference type="PROSITE" id="PS50893">
    <property type="entry name" value="ABC_TRANSPORTER_2"/>
    <property type="match status" value="1"/>
</dbReference>
<evidence type="ECO:0000313" key="6">
    <source>
        <dbReference type="Proteomes" id="UP001224775"/>
    </source>
</evidence>
<dbReference type="SUPFAM" id="SSF52540">
    <property type="entry name" value="P-loop containing nucleoside triphosphate hydrolases"/>
    <property type="match status" value="1"/>
</dbReference>
<feature type="compositionally biased region" description="Pro residues" evidence="1">
    <location>
        <begin position="32"/>
        <end position="43"/>
    </location>
</feature>
<dbReference type="InterPro" id="IPR003439">
    <property type="entry name" value="ABC_transporter-like_ATP-bd"/>
</dbReference>
<dbReference type="Gene3D" id="3.40.50.300">
    <property type="entry name" value="P-loop containing nucleotide triphosphate hydrolases"/>
    <property type="match status" value="1"/>
</dbReference>
<evidence type="ECO:0000313" key="5">
    <source>
        <dbReference type="EMBL" id="KAK1732863.1"/>
    </source>
</evidence>
<name>A0AAD8XSK7_9STRA</name>
<organism evidence="5 6">
    <name type="scientific">Skeletonema marinoi</name>
    <dbReference type="NCBI Taxonomy" id="267567"/>
    <lineage>
        <taxon>Eukaryota</taxon>
        <taxon>Sar</taxon>
        <taxon>Stramenopiles</taxon>
        <taxon>Ochrophyta</taxon>
        <taxon>Bacillariophyta</taxon>
        <taxon>Coscinodiscophyceae</taxon>
        <taxon>Thalassiosirophycidae</taxon>
        <taxon>Thalassiosirales</taxon>
        <taxon>Skeletonemataceae</taxon>
        <taxon>Skeletonema</taxon>
        <taxon>Skeletonema marinoi-dohrnii complex</taxon>
    </lineage>
</organism>
<reference evidence="5" key="1">
    <citation type="submission" date="2023-06" db="EMBL/GenBank/DDBJ databases">
        <title>Survivors Of The Sea: Transcriptome response of Skeletonema marinoi to long-term dormancy.</title>
        <authorList>
            <person name="Pinder M.I.M."/>
            <person name="Kourtchenko O."/>
            <person name="Robertson E.K."/>
            <person name="Larsson T."/>
            <person name="Maumus F."/>
            <person name="Osuna-Cruz C.M."/>
            <person name="Vancaester E."/>
            <person name="Stenow R."/>
            <person name="Vandepoele K."/>
            <person name="Ploug H."/>
            <person name="Bruchert V."/>
            <person name="Godhe A."/>
            <person name="Topel M."/>
        </authorList>
    </citation>
    <scope>NUCLEOTIDE SEQUENCE</scope>
    <source>
        <strain evidence="5">R05AC</strain>
    </source>
</reference>
<feature type="compositionally biased region" description="Basic and acidic residues" evidence="1">
    <location>
        <begin position="124"/>
        <end position="138"/>
    </location>
</feature>
<feature type="transmembrane region" description="Helical" evidence="2">
    <location>
        <begin position="930"/>
        <end position="952"/>
    </location>
</feature>
<comment type="caution">
    <text evidence="5">The sequence shown here is derived from an EMBL/GenBank/DDBJ whole genome shotgun (WGS) entry which is preliminary data.</text>
</comment>
<dbReference type="Pfam" id="PF00005">
    <property type="entry name" value="ABC_tran"/>
    <property type="match status" value="1"/>
</dbReference>
<keyword evidence="6" id="KW-1185">Reference proteome</keyword>
<dbReference type="EMBL" id="JATAAI010000056">
    <property type="protein sequence ID" value="KAK1732863.1"/>
    <property type="molecule type" value="Genomic_DNA"/>
</dbReference>
<sequence length="1339" mass="145619">MASPRRQTLHLCALLICIKFVVIASSPGGGVLPPPPPPPPPPQRFGQKATSERSDPLSRAQVVSFESSKVEEHSSGNEETTTTSQSMKDRTTTSANTSDNRVSVSSVEKPATPSQLDDNASDAKSSHESVNRFSETKDMSLGGASDTTADAQQKQEQNQWEQQSYQFPNQQWNQGQNQPNQSWGQNYQQQQNHQQQQQYSQYSNQQPPPQMLRQQQQQQQQYPQYRQPRPQQQPQQRPPNNQLALYNRPRPTSPVGASASRFFSLAAKKLQSGIESVSETLDTNNLASSVTGLTSRIGSNINTLSGAITGGQEGLKPGGARRMGPPPRSIPPMMQGGPRAAGGPRGTGGPPPQRRQQQMPPQKMETPSRRPVKGSAGEDYAPPMSELYSFNKEMTDNVAPSMGADDDTDSDIEDDDDFEQQQQQQQTQSESTPLPFSSGTAPKQYPSEPPRPSQLESRRPSVPSSFPRSSSTQTTRRRYDDFDDYDDDTIGSKIKGVLGSVPIPRIPKFSRSSMGYDDGSWSDDESSERTGGLFRKSKPSSNVVTPRTPVRNRRSSINSANIPRPVSSLLEKRDTLLSPSSSGRCKSIGRSQASLDAIQLTFVLLAVREVVPLLLSEIASLDPTQTLQKKIRTATLSTIFNALEGWAPYAVAAAFLVSMSNSAWIQPTLNAAANEATSESASDAAYSQLYLRLISSLPMQSFSSDALRKATKDQVLYLTALARLRFFVTIAVTVVILSTVAVLRPAGTAILSAVVQLWEPFLEAVKNSPIDWALFWDIVKKAGLDLASNLHTLFQSEFDVILQQPLRVAVVVSLIGTMMAVSKLPALEKRRKADAGANVVEEDNEEEDSVRSLWSNIGSSSSSRLGILSSPLGVEGALQQFTKLRPDQASAAGILCPSRHSELLTQKRRRTRESSAYLVACQSILRNAMYFLSSSVLLSIPLVVYFCVFALVQGDEGSRISWQSVSDDGWVSLLNLASLLFFTHLNAGNAAHHAIIAADSRLKGSVTAFFKKLAETAGELQRLSAESSAGADFQAMMTASPTKGLVVSDFWAAHSSRKAWAVKGANVQVRNGEVVLVIGDDGAGKSRLLTGIAEHIFAPPKAARTTTYARGNMNIAGVDISKWDRKVLQKRVGVFLNDIRTVPDYASLMSGCTLEEIIEPISVVGGRIGPKERNSMAIAMKITGLGSKVTSRFPSKLSTVVSANEDKLKPLPTRPPAYPLSPSEWSRVMLTKVLAQLISGNENQQSSSVAVKKSMMGSILLLDDASALMNETDEGKLITALRSTGAAVLLTSNRWASGRFADRIVVVSDGQVVESGSHADLMSLGPERSVYARQWNEMM</sequence>
<feature type="transmembrane region" description="Helical" evidence="2">
    <location>
        <begin position="724"/>
        <end position="743"/>
    </location>
</feature>
<dbReference type="PANTHER" id="PTHR43394">
    <property type="entry name" value="ATP-DEPENDENT PERMEASE MDL1, MITOCHONDRIAL"/>
    <property type="match status" value="1"/>
</dbReference>
<feature type="chain" id="PRO_5042292707" description="ABC transporter domain-containing protein" evidence="3">
    <location>
        <begin position="25"/>
        <end position="1339"/>
    </location>
</feature>